<dbReference type="Proteomes" id="UP000199012">
    <property type="component" value="Unassembled WGS sequence"/>
</dbReference>
<dbReference type="GO" id="GO:0016052">
    <property type="term" value="P:carbohydrate catabolic process"/>
    <property type="evidence" value="ECO:0007669"/>
    <property type="project" value="TreeGrafter"/>
</dbReference>
<keyword evidence="4 7" id="KW-0326">Glycosidase</keyword>
<dbReference type="AlphaFoldDB" id="A0A1I1AUN9"/>
<dbReference type="InterPro" id="IPR033132">
    <property type="entry name" value="GH_1_N_CS"/>
</dbReference>
<evidence type="ECO:0000256" key="1">
    <source>
        <dbReference type="ARBA" id="ARBA00010838"/>
    </source>
</evidence>
<dbReference type="PROSITE" id="PS00653">
    <property type="entry name" value="GLYCOSYL_HYDROL_F1_2"/>
    <property type="match status" value="1"/>
</dbReference>
<accession>A0A1I1AUN9</accession>
<dbReference type="InterPro" id="IPR017853">
    <property type="entry name" value="GH"/>
</dbReference>
<evidence type="ECO:0000256" key="7">
    <source>
        <dbReference type="RuleBase" id="RU004468"/>
    </source>
</evidence>
<dbReference type="PRINTS" id="PR00131">
    <property type="entry name" value="GLHYDRLASE1"/>
</dbReference>
<dbReference type="Pfam" id="PF00232">
    <property type="entry name" value="Glyco_hydro_1"/>
    <property type="match status" value="1"/>
</dbReference>
<dbReference type="PANTHER" id="PTHR10353">
    <property type="entry name" value="GLYCOSYL HYDROLASE"/>
    <property type="match status" value="1"/>
</dbReference>
<dbReference type="GO" id="GO:0008422">
    <property type="term" value="F:beta-glucosidase activity"/>
    <property type="evidence" value="ECO:0007669"/>
    <property type="project" value="UniProtKB-EC"/>
</dbReference>
<evidence type="ECO:0000256" key="5">
    <source>
        <dbReference type="PROSITE-ProRule" id="PRU10055"/>
    </source>
</evidence>
<evidence type="ECO:0000313" key="8">
    <source>
        <dbReference type="EMBL" id="SFB41252.1"/>
    </source>
</evidence>
<keyword evidence="3 7" id="KW-0378">Hydrolase</keyword>
<organism evidence="8 9">
    <name type="scientific">Cellulomonas marina</name>
    <dbReference type="NCBI Taxonomy" id="988821"/>
    <lineage>
        <taxon>Bacteria</taxon>
        <taxon>Bacillati</taxon>
        <taxon>Actinomycetota</taxon>
        <taxon>Actinomycetes</taxon>
        <taxon>Micrococcales</taxon>
        <taxon>Cellulomonadaceae</taxon>
        <taxon>Cellulomonas</taxon>
    </lineage>
</organism>
<name>A0A1I1AUN9_9CELL</name>
<dbReference type="SUPFAM" id="SSF51445">
    <property type="entry name" value="(Trans)glycosidases"/>
    <property type="match status" value="1"/>
</dbReference>
<dbReference type="RefSeq" id="WP_090035085.1">
    <property type="nucleotide sequence ID" value="NZ_BONM01000029.1"/>
</dbReference>
<dbReference type="Gene3D" id="3.20.20.80">
    <property type="entry name" value="Glycosidases"/>
    <property type="match status" value="1"/>
</dbReference>
<evidence type="ECO:0000256" key="3">
    <source>
        <dbReference type="ARBA" id="ARBA00022801"/>
    </source>
</evidence>
<keyword evidence="9" id="KW-1185">Reference proteome</keyword>
<sequence length="492" mass="52957">MPTTRPSGRTFPTDFLWGSATASYQIEGAAAKGGRTASIWDTFSRTPGKVLDGDTGDVASDHYHHVAEDVALMQAIGLQAYRLSIAWPRVQPGGSGEFNEEGIAFYRDLLDRLRAAGIAPVVTLYHWDLPQELEDAGGWTNRETAVAFGEYARRMALELGDRVSLWTTLNEPWCSAYLGYASGVHAPGVTDGAAALAAVHHLNLAHGLAARAIREVLGEDAPVSVTLNLHVTRAASDDPADVDAKAQIDTIANEVFLGPMLEGAYPERVFTDTAAVSDWSFVQDGDLETIRVPLTQLGVNYYSTGRVRAGVPAVGDGGPGPDGHKSSGHSPWVGATEVEFLPQPGPHTAMGWNIEPQGLVDLLLELRDRYPALPLVITENGAAFEDVVEDGRVHDPERIAYVHDHVDAVGEAMAAGADVRGYFVWSLMDNFEWAYGYSKRFGIVHIDYTTGTRTPKDSAAWYAELIRTRTVPAPDALAELVVPGAAETVTVA</sequence>
<evidence type="ECO:0000313" key="9">
    <source>
        <dbReference type="Proteomes" id="UP000199012"/>
    </source>
</evidence>
<dbReference type="OrthoDB" id="9765195at2"/>
<evidence type="ECO:0000256" key="4">
    <source>
        <dbReference type="ARBA" id="ARBA00023295"/>
    </source>
</evidence>
<feature type="active site" description="Nucleophile" evidence="5">
    <location>
        <position position="379"/>
    </location>
</feature>
<gene>
    <name evidence="8" type="ORF">SAMN05421867_12241</name>
</gene>
<dbReference type="InterPro" id="IPR001360">
    <property type="entry name" value="Glyco_hydro_1"/>
</dbReference>
<dbReference type="STRING" id="988821.SAMN05421867_12241"/>
<dbReference type="FunFam" id="3.20.20.80:FF:000004">
    <property type="entry name" value="Beta-glucosidase 6-phospho-beta-glucosidase"/>
    <property type="match status" value="1"/>
</dbReference>
<dbReference type="PANTHER" id="PTHR10353:SF36">
    <property type="entry name" value="LP05116P"/>
    <property type="match status" value="1"/>
</dbReference>
<proteinExistence type="inferred from homology"/>
<evidence type="ECO:0000256" key="2">
    <source>
        <dbReference type="ARBA" id="ARBA00012744"/>
    </source>
</evidence>
<reference evidence="9" key="1">
    <citation type="submission" date="2016-10" db="EMBL/GenBank/DDBJ databases">
        <authorList>
            <person name="Varghese N."/>
            <person name="Submissions S."/>
        </authorList>
    </citation>
    <scope>NUCLEOTIDE SEQUENCE [LARGE SCALE GENOMIC DNA]</scope>
    <source>
        <strain evidence="9">CGMCC 4.6945</strain>
    </source>
</reference>
<dbReference type="InterPro" id="IPR018120">
    <property type="entry name" value="Glyco_hydro_1_AS"/>
</dbReference>
<comment type="similarity">
    <text evidence="1 6">Belongs to the glycosyl hydrolase 1 family.</text>
</comment>
<dbReference type="PROSITE" id="PS00572">
    <property type="entry name" value="GLYCOSYL_HYDROL_F1_1"/>
    <property type="match status" value="1"/>
</dbReference>
<dbReference type="EMBL" id="FOKA01000022">
    <property type="protein sequence ID" value="SFB41252.1"/>
    <property type="molecule type" value="Genomic_DNA"/>
</dbReference>
<evidence type="ECO:0000256" key="6">
    <source>
        <dbReference type="RuleBase" id="RU003690"/>
    </source>
</evidence>
<protein>
    <recommendedName>
        <fullName evidence="2">beta-glucosidase</fullName>
        <ecNumber evidence="2">3.2.1.21</ecNumber>
    </recommendedName>
</protein>
<dbReference type="EC" id="3.2.1.21" evidence="2"/>
<dbReference type="GO" id="GO:0005829">
    <property type="term" value="C:cytosol"/>
    <property type="evidence" value="ECO:0007669"/>
    <property type="project" value="TreeGrafter"/>
</dbReference>